<name>A0A1H6J1L7_9GAMM</name>
<comment type="similarity">
    <text evidence="2">Belongs to the RelE toxin family.</text>
</comment>
<organism evidence="3 4">
    <name type="scientific">Rheinheimera pacifica</name>
    <dbReference type="NCBI Taxonomy" id="173990"/>
    <lineage>
        <taxon>Bacteria</taxon>
        <taxon>Pseudomonadati</taxon>
        <taxon>Pseudomonadota</taxon>
        <taxon>Gammaproteobacteria</taxon>
        <taxon>Chromatiales</taxon>
        <taxon>Chromatiaceae</taxon>
        <taxon>Rheinheimera</taxon>
    </lineage>
</organism>
<evidence type="ECO:0000313" key="3">
    <source>
        <dbReference type="EMBL" id="SEH54455.1"/>
    </source>
</evidence>
<dbReference type="InterPro" id="IPR035093">
    <property type="entry name" value="RelE/ParE_toxin_dom_sf"/>
</dbReference>
<dbReference type="AlphaFoldDB" id="A0A1H6J1L7"/>
<dbReference type="PIRSF" id="PIRSF029218">
    <property type="entry name" value="ParE"/>
    <property type="match status" value="1"/>
</dbReference>
<dbReference type="Gene3D" id="3.30.2310.20">
    <property type="entry name" value="RelE-like"/>
    <property type="match status" value="1"/>
</dbReference>
<dbReference type="OrthoDB" id="516834at2"/>
<keyword evidence="4" id="KW-1185">Reference proteome</keyword>
<dbReference type="Proteomes" id="UP000199371">
    <property type="component" value="Unassembled WGS sequence"/>
</dbReference>
<sequence>MAYILSNKAEEDIIAIFVAGAEQFGLAQAQRYHQQLTTTFEFLSDNPQAAPVREELIPPVRLHPVGSHLVIYQLEDDNSIFIVRVRHAHEDWLNNS</sequence>
<dbReference type="InterPro" id="IPR007712">
    <property type="entry name" value="RelE/ParE_toxin"/>
</dbReference>
<keyword evidence="1" id="KW-1277">Toxin-antitoxin system</keyword>
<dbReference type="Pfam" id="PF05016">
    <property type="entry name" value="ParE_toxin"/>
    <property type="match status" value="1"/>
</dbReference>
<accession>A0A1H6J1L7</accession>
<protein>
    <recommendedName>
        <fullName evidence="2">Toxin</fullName>
    </recommendedName>
</protein>
<evidence type="ECO:0000313" key="4">
    <source>
        <dbReference type="Proteomes" id="UP000199371"/>
    </source>
</evidence>
<dbReference type="InterPro" id="IPR028344">
    <property type="entry name" value="ParE1/4"/>
</dbReference>
<reference evidence="4" key="1">
    <citation type="submission" date="2016-10" db="EMBL/GenBank/DDBJ databases">
        <authorList>
            <person name="Varghese N."/>
            <person name="Submissions S."/>
        </authorList>
    </citation>
    <scope>NUCLEOTIDE SEQUENCE [LARGE SCALE GENOMIC DNA]</scope>
    <source>
        <strain evidence="4">DSM 17616</strain>
    </source>
</reference>
<dbReference type="EMBL" id="FNXF01000001">
    <property type="protein sequence ID" value="SEH54455.1"/>
    <property type="molecule type" value="Genomic_DNA"/>
</dbReference>
<gene>
    <name evidence="3" type="ORF">SAMN05660691_00009</name>
</gene>
<dbReference type="RefSeq" id="WP_092788896.1">
    <property type="nucleotide sequence ID" value="NZ_FNXF01000001.1"/>
</dbReference>
<dbReference type="STRING" id="173990.SAMN05660691_00009"/>
<proteinExistence type="inferred from homology"/>
<evidence type="ECO:0000256" key="2">
    <source>
        <dbReference type="PIRNR" id="PIRNR029218"/>
    </source>
</evidence>
<evidence type="ECO:0000256" key="1">
    <source>
        <dbReference type="ARBA" id="ARBA00022649"/>
    </source>
</evidence>